<evidence type="ECO:0000313" key="10">
    <source>
        <dbReference type="EMBL" id="PRZ12914.1"/>
    </source>
</evidence>
<protein>
    <submittedName>
        <fullName evidence="10">Fucose 4-O-acetylase-like acetyltransferase</fullName>
    </submittedName>
</protein>
<reference evidence="10 11" key="1">
    <citation type="submission" date="2018-03" db="EMBL/GenBank/DDBJ databases">
        <title>Comparative analysis of microorganisms from saline springs in Andes Mountain Range, Colombia.</title>
        <authorList>
            <person name="Rubin E."/>
        </authorList>
    </citation>
    <scope>NUCLEOTIDE SEQUENCE [LARGE SCALE GENOMIC DNA]</scope>
    <source>
        <strain evidence="10 11">CG 35</strain>
    </source>
</reference>
<keyword evidence="11" id="KW-1185">Reference proteome</keyword>
<dbReference type="GO" id="GO:0009246">
    <property type="term" value="P:enterobacterial common antigen biosynthetic process"/>
    <property type="evidence" value="ECO:0007669"/>
    <property type="project" value="TreeGrafter"/>
</dbReference>
<feature type="compositionally biased region" description="Low complexity" evidence="7">
    <location>
        <begin position="387"/>
        <end position="404"/>
    </location>
</feature>
<keyword evidence="4 8" id="KW-0812">Transmembrane</keyword>
<dbReference type="InterPro" id="IPR002656">
    <property type="entry name" value="Acyl_transf_3_dom"/>
</dbReference>
<feature type="domain" description="Acyltransferase 3" evidence="9">
    <location>
        <begin position="45"/>
        <end position="359"/>
    </location>
</feature>
<feature type="transmembrane region" description="Helical" evidence="8">
    <location>
        <begin position="207"/>
        <end position="227"/>
    </location>
</feature>
<feature type="region of interest" description="Disordered" evidence="7">
    <location>
        <begin position="387"/>
        <end position="441"/>
    </location>
</feature>
<feature type="transmembrane region" description="Helical" evidence="8">
    <location>
        <begin position="345"/>
        <end position="362"/>
    </location>
</feature>
<feature type="compositionally biased region" description="Pro residues" evidence="7">
    <location>
        <begin position="405"/>
        <end position="431"/>
    </location>
</feature>
<gene>
    <name evidence="10" type="ORF">BCL67_11716</name>
</gene>
<dbReference type="OrthoDB" id="6623990at2"/>
<evidence type="ECO:0000256" key="4">
    <source>
        <dbReference type="ARBA" id="ARBA00022692"/>
    </source>
</evidence>
<comment type="subcellular location">
    <subcellularLocation>
        <location evidence="1">Cell membrane</location>
        <topology evidence="1">Multi-pass membrane protein</topology>
    </subcellularLocation>
</comment>
<accession>A0A2T0YDL4</accession>
<dbReference type="PANTHER" id="PTHR40074">
    <property type="entry name" value="O-ACETYLTRANSFERASE WECH"/>
    <property type="match status" value="1"/>
</dbReference>
<dbReference type="GO" id="GO:0016413">
    <property type="term" value="F:O-acetyltransferase activity"/>
    <property type="evidence" value="ECO:0007669"/>
    <property type="project" value="TreeGrafter"/>
</dbReference>
<comment type="caution">
    <text evidence="10">The sequence shown here is derived from an EMBL/GenBank/DDBJ whole genome shotgun (WGS) entry which is preliminary data.</text>
</comment>
<evidence type="ECO:0000256" key="6">
    <source>
        <dbReference type="ARBA" id="ARBA00023136"/>
    </source>
</evidence>
<evidence type="ECO:0000256" key="1">
    <source>
        <dbReference type="ARBA" id="ARBA00004651"/>
    </source>
</evidence>
<keyword evidence="3" id="KW-1003">Cell membrane</keyword>
<evidence type="ECO:0000256" key="7">
    <source>
        <dbReference type="SAM" id="MobiDB-lite"/>
    </source>
</evidence>
<organism evidence="10 11">
    <name type="scientific">Nesterenkonia sandarakina</name>
    <dbReference type="NCBI Taxonomy" id="272918"/>
    <lineage>
        <taxon>Bacteria</taxon>
        <taxon>Bacillati</taxon>
        <taxon>Actinomycetota</taxon>
        <taxon>Actinomycetes</taxon>
        <taxon>Micrococcales</taxon>
        <taxon>Micrococcaceae</taxon>
        <taxon>Nesterenkonia</taxon>
    </lineage>
</organism>
<evidence type="ECO:0000259" key="9">
    <source>
        <dbReference type="Pfam" id="PF01757"/>
    </source>
</evidence>
<comment type="similarity">
    <text evidence="2">Belongs to the acyltransferase 3 family.</text>
</comment>
<evidence type="ECO:0000313" key="11">
    <source>
        <dbReference type="Proteomes" id="UP000238217"/>
    </source>
</evidence>
<dbReference type="Proteomes" id="UP000238217">
    <property type="component" value="Unassembled WGS sequence"/>
</dbReference>
<feature type="transmembrane region" description="Helical" evidence="8">
    <location>
        <begin position="239"/>
        <end position="261"/>
    </location>
</feature>
<feature type="transmembrane region" description="Helical" evidence="8">
    <location>
        <begin position="281"/>
        <end position="299"/>
    </location>
</feature>
<name>A0A2T0YDL4_9MICC</name>
<dbReference type="EMBL" id="PVTY01000017">
    <property type="protein sequence ID" value="PRZ12914.1"/>
    <property type="molecule type" value="Genomic_DNA"/>
</dbReference>
<sequence>MTTPLAAVEVGAEATKAGKVLAETGQLVFDDRVRPDSVPPARDATIDIAKALAIILIVLGHVWRAFEPAGLVQDPLLTQVDSVIYMSHLSVFAFLAGLFVASGMRRDGEWHYARSRSVTFLWLYFLWSTLQLLMKIGAGSAVNDPVDPVELLIIWEPKEQFWFFGWITVMMLLAAAAKPWRSQGAAVLTLSVAALGSAAVWGLNWRILGGEGLALTIFFFLGVVLTGRRLLRWVQRVHVGWAGVVVIGAGAVWVVLGYTLLATPPTAYGDIRTPASVGLGFIASTAGVLAILAVALLLARMGTRTRWLARIGELSLVIFVAHVFFTASTRILLSMLGVEALTPHVVLPTLCGVIGPLVIYAVSQRLGQDWLFEAPEWLRQLTGAAPSRGAGAARSTADASAAPEPDGPVPGARPPVAPTPEDPGPETPRPEVPQTRQDPSR</sequence>
<dbReference type="GO" id="GO:0005886">
    <property type="term" value="C:plasma membrane"/>
    <property type="evidence" value="ECO:0007669"/>
    <property type="project" value="UniProtKB-SubCell"/>
</dbReference>
<evidence type="ECO:0000256" key="5">
    <source>
        <dbReference type="ARBA" id="ARBA00022989"/>
    </source>
</evidence>
<keyword evidence="10" id="KW-0808">Transferase</keyword>
<evidence type="ECO:0000256" key="2">
    <source>
        <dbReference type="ARBA" id="ARBA00007400"/>
    </source>
</evidence>
<feature type="transmembrane region" description="Helical" evidence="8">
    <location>
        <begin position="121"/>
        <end position="141"/>
    </location>
</feature>
<dbReference type="PANTHER" id="PTHR40074:SF4">
    <property type="entry name" value="INNER MEMBRANE PROTEIN YCFT"/>
    <property type="match status" value="1"/>
</dbReference>
<dbReference type="Pfam" id="PF01757">
    <property type="entry name" value="Acyl_transf_3"/>
    <property type="match status" value="1"/>
</dbReference>
<dbReference type="AlphaFoldDB" id="A0A2T0YDL4"/>
<proteinExistence type="inferred from homology"/>
<evidence type="ECO:0000256" key="3">
    <source>
        <dbReference type="ARBA" id="ARBA00022475"/>
    </source>
</evidence>
<feature type="transmembrane region" description="Helical" evidence="8">
    <location>
        <begin position="83"/>
        <end position="101"/>
    </location>
</feature>
<feature type="transmembrane region" description="Helical" evidence="8">
    <location>
        <begin position="184"/>
        <end position="201"/>
    </location>
</feature>
<keyword evidence="6 8" id="KW-0472">Membrane</keyword>
<evidence type="ECO:0000256" key="8">
    <source>
        <dbReference type="SAM" id="Phobius"/>
    </source>
</evidence>
<keyword evidence="5 8" id="KW-1133">Transmembrane helix</keyword>
<feature type="transmembrane region" description="Helical" evidence="8">
    <location>
        <begin position="44"/>
        <end position="63"/>
    </location>
</feature>
<feature type="transmembrane region" description="Helical" evidence="8">
    <location>
        <begin position="311"/>
        <end position="333"/>
    </location>
</feature>
<feature type="transmembrane region" description="Helical" evidence="8">
    <location>
        <begin position="161"/>
        <end position="177"/>
    </location>
</feature>